<dbReference type="EMBL" id="CP089977">
    <property type="protein sequence ID" value="UXZ04898.1"/>
    <property type="molecule type" value="Genomic_DNA"/>
</dbReference>
<feature type="transmembrane region" description="Helical" evidence="6">
    <location>
        <begin position="286"/>
        <end position="304"/>
    </location>
</feature>
<evidence type="ECO:0000256" key="4">
    <source>
        <dbReference type="ARBA" id="ARBA00022989"/>
    </source>
</evidence>
<dbReference type="RefSeq" id="WP_263076399.1">
    <property type="nucleotide sequence ID" value="NZ_CP089977.1"/>
</dbReference>
<feature type="transmembrane region" description="Helical" evidence="6">
    <location>
        <begin position="168"/>
        <end position="190"/>
    </location>
</feature>
<dbReference type="NCBIfam" id="TIGR00785">
    <property type="entry name" value="dass"/>
    <property type="match status" value="1"/>
</dbReference>
<feature type="transmembrane region" description="Helical" evidence="6">
    <location>
        <begin position="53"/>
        <end position="74"/>
    </location>
</feature>
<sequence>MINLLKSPHKSHFILAINVLICMILLNVLPFSTMENRGLVLLVFAGILWLTEAYHITVTALMIPVLAVFGGLLTTKQAFSTFSEPIIFMFFGGFVLAAILQVQNLDKMLASYIIRWSGGSLKRAVYYLFAVTALLSMWINNTAVAAMMLPLTIGLLSTIDVKKYQTTYAYTLLGVAFCASIGGIGTLVGSTPNAILATQLDISFAQWFKYGTPVMILLLPSLLFSLQVVLKPNLNQQIDLSNQAVEKLNNTQKITLVMFAVTVVVLCFGSLINPVLSSFLGLKEKIANFDSIMIMAIICILMALKTATWQQVQERTEWGVLMLFGGGLALSLVLKDSGASKIVADTLVAFVGQAHWLIIMLSLAAFIVFWTEFTSNTASAALLTPIFIAVAQSLGVPEISLAAIIACGASCAFMLPIATPPNAIVFATGHIKQQQMVKVGLILNICAIAIIGGLAYTVWRHQ</sequence>
<keyword evidence="2" id="KW-0813">Transport</keyword>
<evidence type="ECO:0000313" key="9">
    <source>
        <dbReference type="Proteomes" id="UP001063782"/>
    </source>
</evidence>
<dbReference type="InterPro" id="IPR001898">
    <property type="entry name" value="SLC13A/DASS"/>
</dbReference>
<keyword evidence="3 6" id="KW-0812">Transmembrane</keyword>
<feature type="transmembrane region" description="Helical" evidence="6">
    <location>
        <begin position="316"/>
        <end position="334"/>
    </location>
</feature>
<feature type="domain" description="Citrate transporter-like" evidence="7">
    <location>
        <begin position="47"/>
        <end position="382"/>
    </location>
</feature>
<dbReference type="Proteomes" id="UP001063782">
    <property type="component" value="Chromosome"/>
</dbReference>
<dbReference type="PROSITE" id="PS01271">
    <property type="entry name" value="NA_SULFATE"/>
    <property type="match status" value="1"/>
</dbReference>
<feature type="transmembrane region" description="Helical" evidence="6">
    <location>
        <begin position="210"/>
        <end position="230"/>
    </location>
</feature>
<dbReference type="InterPro" id="IPR031312">
    <property type="entry name" value="Na/sul_symport_CS"/>
</dbReference>
<dbReference type="CDD" id="cd01115">
    <property type="entry name" value="SLC13_permease"/>
    <property type="match status" value="1"/>
</dbReference>
<feature type="transmembrane region" description="Helical" evidence="6">
    <location>
        <begin position="256"/>
        <end position="280"/>
    </location>
</feature>
<evidence type="ECO:0000256" key="1">
    <source>
        <dbReference type="ARBA" id="ARBA00004141"/>
    </source>
</evidence>
<feature type="transmembrane region" description="Helical" evidence="6">
    <location>
        <begin position="378"/>
        <end position="395"/>
    </location>
</feature>
<evidence type="ECO:0000256" key="3">
    <source>
        <dbReference type="ARBA" id="ARBA00022692"/>
    </source>
</evidence>
<feature type="transmembrane region" description="Helical" evidence="6">
    <location>
        <begin position="401"/>
        <end position="427"/>
    </location>
</feature>
<protein>
    <submittedName>
        <fullName evidence="8">DASS family sodium-coupled anion symporter</fullName>
    </submittedName>
</protein>
<keyword evidence="5 6" id="KW-0472">Membrane</keyword>
<accession>A0ABY6F4C0</accession>
<evidence type="ECO:0000313" key="8">
    <source>
        <dbReference type="EMBL" id="UXZ04898.1"/>
    </source>
</evidence>
<proteinExistence type="predicted"/>
<dbReference type="PANTHER" id="PTHR10283:SF82">
    <property type="entry name" value="SOLUTE CARRIER FAMILY 13 MEMBER 2"/>
    <property type="match status" value="1"/>
</dbReference>
<feature type="transmembrane region" description="Helical" evidence="6">
    <location>
        <begin position="125"/>
        <end position="156"/>
    </location>
</feature>
<evidence type="ECO:0000256" key="6">
    <source>
        <dbReference type="SAM" id="Phobius"/>
    </source>
</evidence>
<reference evidence="8" key="1">
    <citation type="submission" date="2021-12" db="EMBL/GenBank/DDBJ databases">
        <title>taxonomy of Moraxella sp. ZY201224.</title>
        <authorList>
            <person name="Li F."/>
        </authorList>
    </citation>
    <scope>NUCLEOTIDE SEQUENCE</scope>
    <source>
        <strain evidence="8">ZY201224</strain>
    </source>
</reference>
<feature type="transmembrane region" description="Helical" evidence="6">
    <location>
        <begin position="12"/>
        <end position="33"/>
    </location>
</feature>
<organism evidence="8 9">
    <name type="scientific">Moraxella nasicaprae</name>
    <dbReference type="NCBI Taxonomy" id="2904122"/>
    <lineage>
        <taxon>Bacteria</taxon>
        <taxon>Pseudomonadati</taxon>
        <taxon>Pseudomonadota</taxon>
        <taxon>Gammaproteobacteria</taxon>
        <taxon>Moraxellales</taxon>
        <taxon>Moraxellaceae</taxon>
        <taxon>Moraxella</taxon>
    </lineage>
</organism>
<feature type="transmembrane region" description="Helical" evidence="6">
    <location>
        <begin position="439"/>
        <end position="459"/>
    </location>
</feature>
<keyword evidence="9" id="KW-1185">Reference proteome</keyword>
<dbReference type="InterPro" id="IPR004680">
    <property type="entry name" value="Cit_transptr-like_dom"/>
</dbReference>
<feature type="transmembrane region" description="Helical" evidence="6">
    <location>
        <begin position="354"/>
        <end position="371"/>
    </location>
</feature>
<evidence type="ECO:0000259" key="7">
    <source>
        <dbReference type="Pfam" id="PF03600"/>
    </source>
</evidence>
<name>A0ABY6F4C0_9GAMM</name>
<feature type="transmembrane region" description="Helical" evidence="6">
    <location>
        <begin position="86"/>
        <end position="105"/>
    </location>
</feature>
<evidence type="ECO:0000256" key="2">
    <source>
        <dbReference type="ARBA" id="ARBA00022448"/>
    </source>
</evidence>
<dbReference type="PANTHER" id="PTHR10283">
    <property type="entry name" value="SOLUTE CARRIER FAMILY 13 MEMBER"/>
    <property type="match status" value="1"/>
</dbReference>
<gene>
    <name evidence="8" type="ORF">LU297_00105</name>
</gene>
<dbReference type="Pfam" id="PF03600">
    <property type="entry name" value="CitMHS"/>
    <property type="match status" value="1"/>
</dbReference>
<comment type="subcellular location">
    <subcellularLocation>
        <location evidence="1">Membrane</location>
        <topology evidence="1">Multi-pass membrane protein</topology>
    </subcellularLocation>
</comment>
<keyword evidence="4 6" id="KW-1133">Transmembrane helix</keyword>
<evidence type="ECO:0000256" key="5">
    <source>
        <dbReference type="ARBA" id="ARBA00023136"/>
    </source>
</evidence>